<protein>
    <submittedName>
        <fullName evidence="2">Uncharacterized protein</fullName>
    </submittedName>
</protein>
<sequence length="351" mass="38260">MANGKQENSKKGVPIYLLKPESTFERSKNNILKDTLHNSKKNPLYILGPVKMSQEEQKSIKESILNKYKNAVNKTQISVKEYKKEQDKQKQEDHEKNGDLLTEIQSGQKAADLLMNSLAVIEDSNVRVFDYEIFKKDFAKGQAEFDKKFNRSKPAIDPQNLVSMQIQKAKQSVLSRGSGIKTAVENQSRMYHPSAPDSGGGQFQGGTSAKIEIVRAGKVLEPIAKGVGAGGTFLDSYEAVTHFAKGKPAEGVAKVASIGGSMYGSGVAVGIAGKVCPKMVKGSKRPIGLAVAGLSCFGILWYAGDKTGGDVAEGLIMDMTSMTPEEKQQYHKELQEQYGVGMYEEHILSSD</sequence>
<comment type="caution">
    <text evidence="2">The sequence shown here is derived from an EMBL/GenBank/DDBJ whole genome shotgun (WGS) entry which is preliminary data.</text>
</comment>
<reference evidence="2 3" key="1">
    <citation type="submission" date="2018-10" db="EMBL/GenBank/DDBJ databases">
        <title>GWAS and RNA-Seq identify cryptic mechanisms of antimicrobial resistance in Acinetobacter baumannii.</title>
        <authorList>
            <person name="Sahl J.W."/>
        </authorList>
    </citation>
    <scope>NUCLEOTIDE SEQUENCE [LARGE SCALE GENOMIC DNA]</scope>
    <source>
        <strain evidence="2 3">TG41018</strain>
    </source>
</reference>
<name>A0A3R9QGH7_9GAMM</name>
<evidence type="ECO:0000313" key="3">
    <source>
        <dbReference type="Proteomes" id="UP000276905"/>
    </source>
</evidence>
<feature type="coiled-coil region" evidence="1">
    <location>
        <begin position="65"/>
        <end position="92"/>
    </location>
</feature>
<organism evidence="2 3">
    <name type="scientific">Acinetobacter lactucae</name>
    <dbReference type="NCBI Taxonomy" id="1785128"/>
    <lineage>
        <taxon>Bacteria</taxon>
        <taxon>Pseudomonadati</taxon>
        <taxon>Pseudomonadota</taxon>
        <taxon>Gammaproteobacteria</taxon>
        <taxon>Moraxellales</taxon>
        <taxon>Moraxellaceae</taxon>
        <taxon>Acinetobacter</taxon>
        <taxon>Acinetobacter calcoaceticus/baumannii complex</taxon>
    </lineage>
</organism>
<dbReference type="AlphaFoldDB" id="A0A3R9QGH7"/>
<evidence type="ECO:0000313" key="2">
    <source>
        <dbReference type="EMBL" id="RSO56259.1"/>
    </source>
</evidence>
<dbReference type="EMBL" id="RFES01000007">
    <property type="protein sequence ID" value="RSO56259.1"/>
    <property type="molecule type" value="Genomic_DNA"/>
</dbReference>
<accession>A0A3R9QGH7</accession>
<dbReference type="RefSeq" id="WP_125699117.1">
    <property type="nucleotide sequence ID" value="NZ_RFES01000007.1"/>
</dbReference>
<proteinExistence type="predicted"/>
<gene>
    <name evidence="2" type="ORF">EA756_11180</name>
</gene>
<keyword evidence="1" id="KW-0175">Coiled coil</keyword>
<dbReference type="Proteomes" id="UP000276905">
    <property type="component" value="Unassembled WGS sequence"/>
</dbReference>
<evidence type="ECO:0000256" key="1">
    <source>
        <dbReference type="SAM" id="Coils"/>
    </source>
</evidence>